<evidence type="ECO:0000256" key="3">
    <source>
        <dbReference type="ARBA" id="ARBA00022723"/>
    </source>
</evidence>
<dbReference type="Pfam" id="PF00365">
    <property type="entry name" value="PFK"/>
    <property type="match status" value="1"/>
</dbReference>
<evidence type="ECO:0000256" key="2">
    <source>
        <dbReference type="ARBA" id="ARBA00022679"/>
    </source>
</evidence>
<keyword evidence="4" id="KW-0418">Kinase</keyword>
<dbReference type="GO" id="GO:0006002">
    <property type="term" value="P:fructose 6-phosphate metabolic process"/>
    <property type="evidence" value="ECO:0007669"/>
    <property type="project" value="InterPro"/>
</dbReference>
<accession>A0A0A1MN61</accession>
<keyword evidence="9" id="KW-1185">Reference proteome</keyword>
<dbReference type="UniPathway" id="UPA00109">
    <property type="reaction ID" value="UER00182"/>
</dbReference>
<dbReference type="PRINTS" id="PR00476">
    <property type="entry name" value="PHFRCTKINASE"/>
</dbReference>
<dbReference type="EMBL" id="CDGG01000001">
    <property type="protein sequence ID" value="CEI81234.1"/>
    <property type="molecule type" value="Genomic_DNA"/>
</dbReference>
<dbReference type="InterPro" id="IPR050929">
    <property type="entry name" value="PFKA"/>
</dbReference>
<dbReference type="InterPro" id="IPR022953">
    <property type="entry name" value="ATP_PFK"/>
</dbReference>
<dbReference type="GO" id="GO:0046872">
    <property type="term" value="F:metal ion binding"/>
    <property type="evidence" value="ECO:0007669"/>
    <property type="project" value="UniProtKB-KW"/>
</dbReference>
<protein>
    <submittedName>
        <fullName evidence="8">Pyrophosphate--fructose 6-phosphate 1-phosphotransferase</fullName>
    </submittedName>
</protein>
<comment type="similarity">
    <text evidence="6">Belongs to the phosphofructokinase type A (PFKA) family.</text>
</comment>
<keyword evidence="3" id="KW-0479">Metal-binding</keyword>
<gene>
    <name evidence="8" type="primary">pfp_1</name>
    <name evidence="8" type="ORF">BN997_01052</name>
</gene>
<comment type="cofactor">
    <cofactor evidence="1">
        <name>Mg(2+)</name>
        <dbReference type="ChEBI" id="CHEBI:18420"/>
    </cofactor>
</comment>
<feature type="domain" description="Phosphofructokinase" evidence="7">
    <location>
        <begin position="3"/>
        <end position="303"/>
    </location>
</feature>
<dbReference type="STRING" id="545501.BN997_01052"/>
<dbReference type="Proteomes" id="UP000040453">
    <property type="component" value="Unassembled WGS sequence"/>
</dbReference>
<dbReference type="InterPro" id="IPR000023">
    <property type="entry name" value="Phosphofructokinase_dom"/>
</dbReference>
<reference evidence="8 9" key="1">
    <citation type="submission" date="2014-11" db="EMBL/GenBank/DDBJ databases">
        <authorList>
            <person name="Urmite Genomes Urmite Genomes"/>
        </authorList>
    </citation>
    <scope>NUCLEOTIDE SEQUENCE [LARGE SCALE GENOMIC DNA]</scope>
    <source>
        <strain evidence="8 9">Oc5</strain>
    </source>
</reference>
<dbReference type="RefSeq" id="WP_042530244.1">
    <property type="nucleotide sequence ID" value="NZ_CAXOIH010000010.1"/>
</dbReference>
<keyword evidence="2 8" id="KW-0808">Transferase</keyword>
<evidence type="ECO:0000256" key="4">
    <source>
        <dbReference type="ARBA" id="ARBA00022777"/>
    </source>
</evidence>
<dbReference type="PIRSF" id="PIRSF036483">
    <property type="entry name" value="PFK_XF0274"/>
    <property type="match status" value="1"/>
</dbReference>
<evidence type="ECO:0000256" key="5">
    <source>
        <dbReference type="ARBA" id="ARBA00022842"/>
    </source>
</evidence>
<dbReference type="NCBIfam" id="NF010675">
    <property type="entry name" value="PRK14072.1"/>
    <property type="match status" value="1"/>
</dbReference>
<organism evidence="8 9">
    <name type="scientific">Oceanobacillus oncorhynchi</name>
    <dbReference type="NCBI Taxonomy" id="545501"/>
    <lineage>
        <taxon>Bacteria</taxon>
        <taxon>Bacillati</taxon>
        <taxon>Bacillota</taxon>
        <taxon>Bacilli</taxon>
        <taxon>Bacillales</taxon>
        <taxon>Bacillaceae</taxon>
        <taxon>Oceanobacillus</taxon>
    </lineage>
</organism>
<dbReference type="OrthoDB" id="9802503at2"/>
<dbReference type="AlphaFoldDB" id="A0A0A1MN61"/>
<evidence type="ECO:0000256" key="1">
    <source>
        <dbReference type="ARBA" id="ARBA00001946"/>
    </source>
</evidence>
<dbReference type="SUPFAM" id="SSF53784">
    <property type="entry name" value="Phosphofructokinase"/>
    <property type="match status" value="1"/>
</dbReference>
<evidence type="ECO:0000313" key="9">
    <source>
        <dbReference type="Proteomes" id="UP000040453"/>
    </source>
</evidence>
<dbReference type="Gene3D" id="3.40.50.460">
    <property type="entry name" value="Phosphofructokinase domain"/>
    <property type="match status" value="1"/>
</dbReference>
<dbReference type="InterPro" id="IPR035966">
    <property type="entry name" value="PKF_sf"/>
</dbReference>
<dbReference type="Gene3D" id="3.40.50.450">
    <property type="match status" value="1"/>
</dbReference>
<sequence length="390" mass="43473">MKKVVIGQAGGPTSVINATLAGFVEEVMDEYNLTFLQNGYEGLVYGNFLDGTDEINSWIVENKHVPGACLGSGRFPLEAEHIEQCVQQLRNIQADALVVIGGNGTMEALSKIEQEAANTGYELQVIGLPKTVDNDLGGTDHAPGFGSAVRYVAQSTLDISRDLYSMRNFEQVRILETMGRNAGWLALATGFLRRYEEDGPHIILIPERPVKKEIFLKEVDKIIQKNGCAVIVVSEGVKWEGADQIEKEVVDGRKILGGISSEIEFLIKKELKIMARAELLGMNQRSSSMSVSPVDYKEASQAGICGGKWLREGKNKIMVSLQRTKQFDYNINKIPVDLKEVVQEGERLLPDYFIDNHQAYYEWLTPLIGEDLPSYPSPIPRRDSYVREPF</sequence>
<evidence type="ECO:0000313" key="8">
    <source>
        <dbReference type="EMBL" id="CEI81234.1"/>
    </source>
</evidence>
<evidence type="ECO:0000256" key="6">
    <source>
        <dbReference type="ARBA" id="ARBA00038478"/>
    </source>
</evidence>
<dbReference type="PANTHER" id="PTHR45770">
    <property type="entry name" value="ATP-DEPENDENT 6-PHOSPHOFRUCTOKINASE 1"/>
    <property type="match status" value="1"/>
</dbReference>
<name>A0A0A1MN61_9BACI</name>
<proteinExistence type="inferred from homology"/>
<keyword evidence="5" id="KW-0460">Magnesium</keyword>
<dbReference type="GO" id="GO:0003872">
    <property type="term" value="F:6-phosphofructokinase activity"/>
    <property type="evidence" value="ECO:0007669"/>
    <property type="project" value="InterPro"/>
</dbReference>
<evidence type="ECO:0000259" key="7">
    <source>
        <dbReference type="Pfam" id="PF00365"/>
    </source>
</evidence>